<keyword evidence="1" id="KW-1133">Transmembrane helix</keyword>
<name>A0A0K8VAV8_BACLA</name>
<protein>
    <submittedName>
        <fullName evidence="2">Uncharacterized protein</fullName>
    </submittedName>
</protein>
<feature type="transmembrane region" description="Helical" evidence="1">
    <location>
        <begin position="60"/>
        <end position="81"/>
    </location>
</feature>
<dbReference type="EMBL" id="GDHF01016333">
    <property type="protein sequence ID" value="JAI35981.1"/>
    <property type="molecule type" value="Transcribed_RNA"/>
</dbReference>
<evidence type="ECO:0000256" key="1">
    <source>
        <dbReference type="SAM" id="Phobius"/>
    </source>
</evidence>
<sequence length="115" mass="12980">MSESRHISAFKRIMMMMKHMPLNTLATRTHALKSRIRLCASTYAEHFKCVNRTFPFNISISFANAIAYISADAIFMALILLCHCARLSMIKGESCALDYTPTMAAAKKMRNGEKL</sequence>
<organism evidence="2">
    <name type="scientific">Bactrocera latifrons</name>
    <name type="common">Malaysian fruit fly</name>
    <name type="synonym">Chaetodacus latifrons</name>
    <dbReference type="NCBI Taxonomy" id="174628"/>
    <lineage>
        <taxon>Eukaryota</taxon>
        <taxon>Metazoa</taxon>
        <taxon>Ecdysozoa</taxon>
        <taxon>Arthropoda</taxon>
        <taxon>Hexapoda</taxon>
        <taxon>Insecta</taxon>
        <taxon>Pterygota</taxon>
        <taxon>Neoptera</taxon>
        <taxon>Endopterygota</taxon>
        <taxon>Diptera</taxon>
        <taxon>Brachycera</taxon>
        <taxon>Muscomorpha</taxon>
        <taxon>Tephritoidea</taxon>
        <taxon>Tephritidae</taxon>
        <taxon>Bactrocera</taxon>
        <taxon>Bactrocera</taxon>
    </lineage>
</organism>
<evidence type="ECO:0000313" key="2">
    <source>
        <dbReference type="EMBL" id="JAI35981.1"/>
    </source>
</evidence>
<reference evidence="2" key="1">
    <citation type="submission" date="2015-06" db="EMBL/GenBank/DDBJ databases">
        <authorList>
            <person name="Hoefler B.C."/>
            <person name="Straight P.D."/>
        </authorList>
    </citation>
    <scope>NUCLEOTIDE SEQUENCE</scope>
</reference>
<dbReference type="AlphaFoldDB" id="A0A0K8VAV8"/>
<keyword evidence="1" id="KW-0472">Membrane</keyword>
<accession>A0A0K8VAV8</accession>
<proteinExistence type="predicted"/>
<gene>
    <name evidence="2" type="ORF">c0_g1_i1</name>
</gene>
<keyword evidence="1" id="KW-0812">Transmembrane</keyword>